<sequence length="337" mass="37154">MGPCVPWGGEEFKGGGGDNGALSGPLVSSAGPGEPRKQVLVSGGFPVRWEMGKLATVPIVLLCGKFLVIFLLKETLSQSKQREGRVCARNTLRIPLAYNETYAKPQHHPYLTLCPGPRVCSTYRTTYRVATRQVRKEILQANIICCPGWKKRHLGDTKCEEATCHKSCQNGGSCIQPNKCQCPPGWGGRYCQIDVDECVTPLARCAQDCLNTAGSYKCQCRAGYALEPDGKGCHLLPTGQAVPLLGTKVQTLGIQETIPNEIQELQAKVEQLEERLELAISILPTSVEPTQIKEMWNRLRYLDHVESLSEQLLFLEEKLGDCACQNDKNGFGYDLTR</sequence>
<reference evidence="15 16" key="1">
    <citation type="journal article" date="2024" name="Proc. Natl. Acad. Sci. U.S.A.">
        <title>The genetic regulatory architecture and epigenomic basis for age-related changes in rattlesnake venom.</title>
        <authorList>
            <person name="Hogan M.P."/>
            <person name="Holding M.L."/>
            <person name="Nystrom G.S."/>
            <person name="Colston T.J."/>
            <person name="Bartlett D.A."/>
            <person name="Mason A.J."/>
            <person name="Ellsworth S.A."/>
            <person name="Rautsaw R.M."/>
            <person name="Lawrence K.C."/>
            <person name="Strickland J.L."/>
            <person name="He B."/>
            <person name="Fraser P."/>
            <person name="Margres M.J."/>
            <person name="Gilbert D.M."/>
            <person name="Gibbs H.L."/>
            <person name="Parkinson C.L."/>
            <person name="Rokyta D.R."/>
        </authorList>
    </citation>
    <scope>NUCLEOTIDE SEQUENCE [LARGE SCALE GENOMIC DNA]</scope>
    <source>
        <strain evidence="15">DRR0105</strain>
    </source>
</reference>
<feature type="disulfide bond" evidence="11">
    <location>
        <begin position="164"/>
        <end position="174"/>
    </location>
</feature>
<dbReference type="SMART" id="SM00179">
    <property type="entry name" value="EGF_CA"/>
    <property type="match status" value="1"/>
</dbReference>
<dbReference type="CDD" id="cd00054">
    <property type="entry name" value="EGF_CA"/>
    <property type="match status" value="1"/>
</dbReference>
<dbReference type="InterPro" id="IPR000742">
    <property type="entry name" value="EGF"/>
</dbReference>
<dbReference type="InterPro" id="IPR049883">
    <property type="entry name" value="NOTCH1_EGF-like"/>
</dbReference>
<evidence type="ECO:0000256" key="2">
    <source>
        <dbReference type="ARBA" id="ARBA00022525"/>
    </source>
</evidence>
<keyword evidence="3 11" id="KW-0245">EGF-like domain</keyword>
<gene>
    <name evidence="15" type="ORF">NXF25_004490</name>
</gene>
<organism evidence="15 16">
    <name type="scientific">Crotalus adamanteus</name>
    <name type="common">Eastern diamondback rattlesnake</name>
    <dbReference type="NCBI Taxonomy" id="8729"/>
    <lineage>
        <taxon>Eukaryota</taxon>
        <taxon>Metazoa</taxon>
        <taxon>Chordata</taxon>
        <taxon>Craniata</taxon>
        <taxon>Vertebrata</taxon>
        <taxon>Euteleostomi</taxon>
        <taxon>Lepidosauria</taxon>
        <taxon>Squamata</taxon>
        <taxon>Bifurcata</taxon>
        <taxon>Unidentata</taxon>
        <taxon>Episquamata</taxon>
        <taxon>Toxicofera</taxon>
        <taxon>Serpentes</taxon>
        <taxon>Colubroidea</taxon>
        <taxon>Viperidae</taxon>
        <taxon>Crotalinae</taxon>
        <taxon>Crotalus</taxon>
    </lineage>
</organism>
<keyword evidence="5" id="KW-0677">Repeat</keyword>
<dbReference type="PANTHER" id="PTHR14949">
    <property type="entry name" value="EGF-LIKE-DOMAIN, MULTIPLE 7, 8"/>
    <property type="match status" value="1"/>
</dbReference>
<dbReference type="SUPFAM" id="SSF57196">
    <property type="entry name" value="EGF/Laminin"/>
    <property type="match status" value="2"/>
</dbReference>
<keyword evidence="2" id="KW-0964">Secreted</keyword>
<keyword evidence="4" id="KW-0732">Signal</keyword>
<feature type="coiled-coil region" evidence="12">
    <location>
        <begin position="255"/>
        <end position="282"/>
    </location>
</feature>
<dbReference type="GO" id="GO:0009986">
    <property type="term" value="C:cell surface"/>
    <property type="evidence" value="ECO:0007669"/>
    <property type="project" value="TreeGrafter"/>
</dbReference>
<evidence type="ECO:0000256" key="12">
    <source>
        <dbReference type="SAM" id="Coils"/>
    </source>
</evidence>
<dbReference type="FunFam" id="2.10.25.10:FF:000010">
    <property type="entry name" value="Pro-epidermal growth factor"/>
    <property type="match status" value="1"/>
</dbReference>
<feature type="disulfide bond" evidence="11">
    <location>
        <begin position="182"/>
        <end position="191"/>
    </location>
</feature>
<evidence type="ECO:0000256" key="6">
    <source>
        <dbReference type="ARBA" id="ARBA00022837"/>
    </source>
</evidence>
<comment type="caution">
    <text evidence="15">The sequence shown here is derived from an EMBL/GenBank/DDBJ whole genome shotgun (WGS) entry which is preliminary data.</text>
</comment>
<dbReference type="GO" id="GO:0005102">
    <property type="term" value="F:signaling receptor binding"/>
    <property type="evidence" value="ECO:0007669"/>
    <property type="project" value="TreeGrafter"/>
</dbReference>
<keyword evidence="6" id="KW-0106">Calcium</keyword>
<evidence type="ECO:0000256" key="5">
    <source>
        <dbReference type="ARBA" id="ARBA00022737"/>
    </source>
</evidence>
<evidence type="ECO:0000259" key="14">
    <source>
        <dbReference type="PROSITE" id="PS51041"/>
    </source>
</evidence>
<dbReference type="GO" id="GO:0005509">
    <property type="term" value="F:calcium ion binding"/>
    <property type="evidence" value="ECO:0007669"/>
    <property type="project" value="InterPro"/>
</dbReference>
<evidence type="ECO:0000256" key="11">
    <source>
        <dbReference type="PROSITE-ProRule" id="PRU00076"/>
    </source>
</evidence>
<dbReference type="InterPro" id="IPR050969">
    <property type="entry name" value="Dev_Signal_Modulators"/>
</dbReference>
<comment type="caution">
    <text evidence="11">Lacks conserved residue(s) required for the propagation of feature annotation.</text>
</comment>
<dbReference type="PANTHER" id="PTHR14949:SF56">
    <property type="entry name" value="EGF-LIKE-DOMAIN, MULTIPLE 7"/>
    <property type="match status" value="1"/>
</dbReference>
<proteinExistence type="predicted"/>
<accession>A0AAW1BV36</accession>
<dbReference type="PROSITE" id="PS00022">
    <property type="entry name" value="EGF_1"/>
    <property type="match status" value="1"/>
</dbReference>
<feature type="domain" description="EMI" evidence="14">
    <location>
        <begin position="83"/>
        <end position="161"/>
    </location>
</feature>
<evidence type="ECO:0000256" key="7">
    <source>
        <dbReference type="ARBA" id="ARBA00023054"/>
    </source>
</evidence>
<keyword evidence="7 12" id="KW-0175">Coiled coil</keyword>
<evidence type="ECO:0000256" key="1">
    <source>
        <dbReference type="ARBA" id="ARBA00004613"/>
    </source>
</evidence>
<dbReference type="EMBL" id="JAOTOJ010000002">
    <property type="protein sequence ID" value="KAK9405716.1"/>
    <property type="molecule type" value="Genomic_DNA"/>
</dbReference>
<evidence type="ECO:0000256" key="10">
    <source>
        <dbReference type="ARBA" id="ARBA00068658"/>
    </source>
</evidence>
<keyword evidence="16" id="KW-1185">Reference proteome</keyword>
<dbReference type="InterPro" id="IPR018097">
    <property type="entry name" value="EGF_Ca-bd_CS"/>
</dbReference>
<dbReference type="GO" id="GO:0005576">
    <property type="term" value="C:extracellular region"/>
    <property type="evidence" value="ECO:0007669"/>
    <property type="project" value="UniProtKB-SubCell"/>
</dbReference>
<dbReference type="InterPro" id="IPR011489">
    <property type="entry name" value="EMI_domain"/>
</dbReference>
<dbReference type="InterPro" id="IPR001881">
    <property type="entry name" value="EGF-like_Ca-bd_dom"/>
</dbReference>
<dbReference type="Proteomes" id="UP001474421">
    <property type="component" value="Unassembled WGS sequence"/>
</dbReference>
<dbReference type="PROSITE" id="PS50026">
    <property type="entry name" value="EGF_3"/>
    <property type="match status" value="1"/>
</dbReference>
<protein>
    <recommendedName>
        <fullName evidence="10">Epidermal growth factor-like protein 8</fullName>
    </recommendedName>
</protein>
<dbReference type="SMART" id="SM00181">
    <property type="entry name" value="EGF"/>
    <property type="match status" value="2"/>
</dbReference>
<evidence type="ECO:0000256" key="9">
    <source>
        <dbReference type="ARBA" id="ARBA00023180"/>
    </source>
</evidence>
<dbReference type="Gene3D" id="2.10.25.10">
    <property type="entry name" value="Laminin"/>
    <property type="match status" value="2"/>
</dbReference>
<name>A0AAW1BV36_CROAD</name>
<evidence type="ECO:0000256" key="4">
    <source>
        <dbReference type="ARBA" id="ARBA00022729"/>
    </source>
</evidence>
<dbReference type="PROSITE" id="PS51041">
    <property type="entry name" value="EMI"/>
    <property type="match status" value="1"/>
</dbReference>
<dbReference type="FunFam" id="2.10.25.10:FF:000394">
    <property type="entry name" value="Epidermal growth factor-like protein 8"/>
    <property type="match status" value="1"/>
</dbReference>
<dbReference type="Pfam" id="PF07546">
    <property type="entry name" value="EMI"/>
    <property type="match status" value="1"/>
</dbReference>
<dbReference type="Pfam" id="PF07645">
    <property type="entry name" value="EGF_CA"/>
    <property type="match status" value="1"/>
</dbReference>
<evidence type="ECO:0000256" key="8">
    <source>
        <dbReference type="ARBA" id="ARBA00023157"/>
    </source>
</evidence>
<comment type="subcellular location">
    <subcellularLocation>
        <location evidence="1">Secreted</location>
    </subcellularLocation>
</comment>
<evidence type="ECO:0000313" key="16">
    <source>
        <dbReference type="Proteomes" id="UP001474421"/>
    </source>
</evidence>
<evidence type="ECO:0000313" key="15">
    <source>
        <dbReference type="EMBL" id="KAK9405716.1"/>
    </source>
</evidence>
<dbReference type="Pfam" id="PF12661">
    <property type="entry name" value="hEGF"/>
    <property type="match status" value="1"/>
</dbReference>
<feature type="domain" description="EGF-like" evidence="13">
    <location>
        <begin position="160"/>
        <end position="192"/>
    </location>
</feature>
<dbReference type="PROSITE" id="PS01187">
    <property type="entry name" value="EGF_CA"/>
    <property type="match status" value="1"/>
</dbReference>
<evidence type="ECO:0000259" key="13">
    <source>
        <dbReference type="PROSITE" id="PS50026"/>
    </source>
</evidence>
<dbReference type="InterPro" id="IPR013032">
    <property type="entry name" value="EGF-like_CS"/>
</dbReference>
<evidence type="ECO:0000256" key="3">
    <source>
        <dbReference type="ARBA" id="ARBA00022536"/>
    </source>
</evidence>
<keyword evidence="8 11" id="KW-1015">Disulfide bond</keyword>
<keyword evidence="9" id="KW-0325">Glycoprotein</keyword>
<dbReference type="AlphaFoldDB" id="A0AAW1BV36"/>
<dbReference type="PROSITE" id="PS01186">
    <property type="entry name" value="EGF_2"/>
    <property type="match status" value="2"/>
</dbReference>